<proteinExistence type="predicted"/>
<feature type="transmembrane region" description="Helical" evidence="1">
    <location>
        <begin position="44"/>
        <end position="64"/>
    </location>
</feature>
<feature type="transmembrane region" description="Helical" evidence="1">
    <location>
        <begin position="76"/>
        <end position="93"/>
    </location>
</feature>
<name>A0ABT7UJ65_9FIRM</name>
<comment type="caution">
    <text evidence="3">The sequence shown here is derived from an EMBL/GenBank/DDBJ whole genome shotgun (WGS) entry which is preliminary data.</text>
</comment>
<dbReference type="InterPro" id="IPR006976">
    <property type="entry name" value="VanZ-like"/>
</dbReference>
<keyword evidence="4" id="KW-1185">Reference proteome</keyword>
<accession>A0ABT7UJ65</accession>
<keyword evidence="1" id="KW-1133">Transmembrane helix</keyword>
<keyword evidence="1" id="KW-0812">Transmembrane</keyword>
<gene>
    <name evidence="3" type="ORF">QUV98_04295</name>
</gene>
<dbReference type="Proteomes" id="UP001529275">
    <property type="component" value="Unassembled WGS sequence"/>
</dbReference>
<dbReference type="EMBL" id="JAUDCK010000010">
    <property type="protein sequence ID" value="MDM8195540.1"/>
    <property type="molecule type" value="Genomic_DNA"/>
</dbReference>
<keyword evidence="1" id="KW-0472">Membrane</keyword>
<dbReference type="RefSeq" id="WP_289527463.1">
    <property type="nucleotide sequence ID" value="NZ_JAUDCK010000010.1"/>
</dbReference>
<evidence type="ECO:0000259" key="2">
    <source>
        <dbReference type="Pfam" id="PF04892"/>
    </source>
</evidence>
<evidence type="ECO:0000256" key="1">
    <source>
        <dbReference type="SAM" id="Phobius"/>
    </source>
</evidence>
<feature type="transmembrane region" description="Helical" evidence="1">
    <location>
        <begin position="20"/>
        <end position="37"/>
    </location>
</feature>
<dbReference type="Pfam" id="PF04892">
    <property type="entry name" value="VanZ"/>
    <property type="match status" value="1"/>
</dbReference>
<evidence type="ECO:0000313" key="4">
    <source>
        <dbReference type="Proteomes" id="UP001529275"/>
    </source>
</evidence>
<reference evidence="4" key="1">
    <citation type="submission" date="2023-06" db="EMBL/GenBank/DDBJ databases">
        <title>Identification and characterization of horizontal gene transfer across gut microbiota members of farm animals based on homology search.</title>
        <authorList>
            <person name="Zeman M."/>
            <person name="Kubasova T."/>
            <person name="Jahodarova E."/>
            <person name="Nykrynova M."/>
            <person name="Rychlik I."/>
        </authorList>
    </citation>
    <scope>NUCLEOTIDE SEQUENCE [LARGE SCALE GENOMIC DNA]</scope>
    <source>
        <strain evidence="4">ET341</strain>
    </source>
</reference>
<dbReference type="PANTHER" id="PTHR36834:SF1">
    <property type="entry name" value="INTEGRAL MEMBRANE PROTEIN"/>
    <property type="match status" value="1"/>
</dbReference>
<protein>
    <submittedName>
        <fullName evidence="3">VanZ family protein</fullName>
    </submittedName>
</protein>
<dbReference type="InterPro" id="IPR053150">
    <property type="entry name" value="Teicoplanin_resist-assoc"/>
</dbReference>
<feature type="domain" description="VanZ-like" evidence="2">
    <location>
        <begin position="2"/>
        <end position="93"/>
    </location>
</feature>
<organism evidence="3 4">
    <name type="scientific">Massilimicrobiota timonensis</name>
    <dbReference type="NCBI Taxonomy" id="1776392"/>
    <lineage>
        <taxon>Bacteria</taxon>
        <taxon>Bacillati</taxon>
        <taxon>Bacillota</taxon>
        <taxon>Erysipelotrichia</taxon>
        <taxon>Erysipelotrichales</taxon>
        <taxon>Erysipelotrichaceae</taxon>
        <taxon>Massilimicrobiota</taxon>
    </lineage>
</organism>
<dbReference type="PANTHER" id="PTHR36834">
    <property type="entry name" value="MEMBRANE PROTEIN-RELATED"/>
    <property type="match status" value="1"/>
</dbReference>
<sequence>MNLVPFFDVTSGRGDFIRQVVLNIVMTIPFGFLLPLVREKKINLLNVIFYTFLLSLGIEILQPFINGVRSSDITDIITNVTGGMIGYILYLLFKPLVTKILHCVKMGDVN</sequence>
<evidence type="ECO:0000313" key="3">
    <source>
        <dbReference type="EMBL" id="MDM8195540.1"/>
    </source>
</evidence>